<dbReference type="STRING" id="7395.A0A1A9UEA4"/>
<organism evidence="2 3">
    <name type="scientific">Glossina austeni</name>
    <name type="common">Savannah tsetse fly</name>
    <dbReference type="NCBI Taxonomy" id="7395"/>
    <lineage>
        <taxon>Eukaryota</taxon>
        <taxon>Metazoa</taxon>
        <taxon>Ecdysozoa</taxon>
        <taxon>Arthropoda</taxon>
        <taxon>Hexapoda</taxon>
        <taxon>Insecta</taxon>
        <taxon>Pterygota</taxon>
        <taxon>Neoptera</taxon>
        <taxon>Endopterygota</taxon>
        <taxon>Diptera</taxon>
        <taxon>Brachycera</taxon>
        <taxon>Muscomorpha</taxon>
        <taxon>Hippoboscoidea</taxon>
        <taxon>Glossinidae</taxon>
        <taxon>Glossina</taxon>
    </lineage>
</organism>
<dbReference type="InterPro" id="IPR029045">
    <property type="entry name" value="ClpP/crotonase-like_dom_sf"/>
</dbReference>
<protein>
    <submittedName>
        <fullName evidence="2">Uncharacterized protein</fullName>
    </submittedName>
</protein>
<dbReference type="SUPFAM" id="SSF52096">
    <property type="entry name" value="ClpP/crotonase"/>
    <property type="match status" value="1"/>
</dbReference>
<dbReference type="EnsemblMetazoa" id="GAUT001889-RA">
    <property type="protein sequence ID" value="GAUT001889-PA"/>
    <property type="gene ID" value="GAUT001889"/>
</dbReference>
<dbReference type="PANTHER" id="PTHR43802">
    <property type="entry name" value="ENOYL-COA HYDRATASE"/>
    <property type="match status" value="1"/>
</dbReference>
<sequence length="204" mass="22929">MTNEGQSTINAEILMMPEACMGTARRQLSKPVVCGINVYCVANATIGRSRALDSILTERKVRAEEAYIVGMVNRVVPSGDALNAALDLAKFLPIFPQSALKNYRDSIYSNFQPAMQNERFKDLIDEMQEKKRKLIGLKGKAAKNKILVQPKGKITASSMCFRRCTSVDVLVAYLNNFLQAMRPIKYYGLSPKQWNYSELYLIFG</sequence>
<reference evidence="2" key="1">
    <citation type="submission" date="2020-05" db="UniProtKB">
        <authorList>
            <consortium name="EnsemblMetazoa"/>
        </authorList>
    </citation>
    <scope>IDENTIFICATION</scope>
    <source>
        <strain evidence="2">TTRI</strain>
    </source>
</reference>
<keyword evidence="3" id="KW-1185">Reference proteome</keyword>
<proteinExistence type="inferred from homology"/>
<dbReference type="VEuPathDB" id="VectorBase:GAUT001889"/>
<comment type="similarity">
    <text evidence="1">Belongs to the enoyl-CoA hydratase/isomerase family.</text>
</comment>
<accession>A0A1A9UEA4</accession>
<evidence type="ECO:0000313" key="2">
    <source>
        <dbReference type="EnsemblMetazoa" id="GAUT001889-PA"/>
    </source>
</evidence>
<dbReference type="PANTHER" id="PTHR43802:SF1">
    <property type="entry name" value="IP11341P-RELATED"/>
    <property type="match status" value="1"/>
</dbReference>
<evidence type="ECO:0000256" key="1">
    <source>
        <dbReference type="ARBA" id="ARBA00005254"/>
    </source>
</evidence>
<dbReference type="Gene3D" id="3.90.226.10">
    <property type="entry name" value="2-enoyl-CoA Hydratase, Chain A, domain 1"/>
    <property type="match status" value="1"/>
</dbReference>
<dbReference type="AlphaFoldDB" id="A0A1A9UEA4"/>
<evidence type="ECO:0000313" key="3">
    <source>
        <dbReference type="Proteomes" id="UP000078200"/>
    </source>
</evidence>
<dbReference type="Proteomes" id="UP000078200">
    <property type="component" value="Unassembled WGS sequence"/>
</dbReference>
<name>A0A1A9UEA4_GLOAU</name>